<sequence length="223" mass="24488">MRFQHAGAVTAIARRQHFRHGGVDAARIARLHRLPAKHRGRIAPHFGNIGHDRRGVVNRRPAVGRYNIRRGLRRGLLVARGTRLSEGGRPVSLRNGRHGRYGYGCRRCRFRRPSSLGAKPRGAGRHGACLHGRCKTITGGLVGAGLPRGRRRLGSIGLGIVPSPCPCQVEDRFCLAGGCQLGLADSRRGRRRLRLGLRACRGAGRCQDRNIIRIIGDDHCPTL</sequence>
<dbReference type="EMBL" id="VSSQ01034879">
    <property type="protein sequence ID" value="MPM86959.1"/>
    <property type="molecule type" value="Genomic_DNA"/>
</dbReference>
<name>A0A645DCK7_9ZZZZ</name>
<organism evidence="1">
    <name type="scientific">bioreactor metagenome</name>
    <dbReference type="NCBI Taxonomy" id="1076179"/>
    <lineage>
        <taxon>unclassified sequences</taxon>
        <taxon>metagenomes</taxon>
        <taxon>ecological metagenomes</taxon>
    </lineage>
</organism>
<reference evidence="1" key="1">
    <citation type="submission" date="2019-08" db="EMBL/GenBank/DDBJ databases">
        <authorList>
            <person name="Kucharzyk K."/>
            <person name="Murdoch R.W."/>
            <person name="Higgins S."/>
            <person name="Loffler F."/>
        </authorList>
    </citation>
    <scope>NUCLEOTIDE SEQUENCE</scope>
</reference>
<gene>
    <name evidence="1" type="ORF">SDC9_134052</name>
</gene>
<evidence type="ECO:0000313" key="1">
    <source>
        <dbReference type="EMBL" id="MPM86959.1"/>
    </source>
</evidence>
<protein>
    <submittedName>
        <fullName evidence="1">Uncharacterized protein</fullName>
    </submittedName>
</protein>
<dbReference type="AlphaFoldDB" id="A0A645DCK7"/>
<comment type="caution">
    <text evidence="1">The sequence shown here is derived from an EMBL/GenBank/DDBJ whole genome shotgun (WGS) entry which is preliminary data.</text>
</comment>
<proteinExistence type="predicted"/>
<accession>A0A645DCK7</accession>